<dbReference type="NCBIfam" id="TIGR01965">
    <property type="entry name" value="VCBS_repeat"/>
    <property type="match status" value="1"/>
</dbReference>
<reference evidence="2 3" key="1">
    <citation type="submission" date="2019-08" db="EMBL/GenBank/DDBJ databases">
        <title>Whole genome sequencing of chitin degrading bacteria Chitinophaga pinensis YS16.</title>
        <authorList>
            <person name="Singh R.P."/>
            <person name="Manchanda G."/>
            <person name="Maurya I.K."/>
            <person name="Joshi N.K."/>
            <person name="Srivastava A.K."/>
        </authorList>
    </citation>
    <scope>NUCLEOTIDE SEQUENCE [LARGE SCALE GENOMIC DNA]</scope>
    <source>
        <strain evidence="2 3">YS-16</strain>
    </source>
</reference>
<keyword evidence="3" id="KW-1185">Reference proteome</keyword>
<dbReference type="AlphaFoldDB" id="A0A5C6LMA9"/>
<protein>
    <recommendedName>
        <fullName evidence="4">RapA2 cadherin-like domain-containing protein</fullName>
    </recommendedName>
</protein>
<accession>A0A5C6LMA9</accession>
<evidence type="ECO:0000256" key="1">
    <source>
        <dbReference type="SAM" id="MobiDB-lite"/>
    </source>
</evidence>
<name>A0A5C6LMA9_9BACT</name>
<evidence type="ECO:0008006" key="4">
    <source>
        <dbReference type="Google" id="ProtNLM"/>
    </source>
</evidence>
<dbReference type="InterPro" id="IPR010221">
    <property type="entry name" value="VCBS_dom"/>
</dbReference>
<feature type="compositionally biased region" description="Basic residues" evidence="1">
    <location>
        <begin position="47"/>
        <end position="56"/>
    </location>
</feature>
<feature type="region of interest" description="Disordered" evidence="1">
    <location>
        <begin position="30"/>
        <end position="56"/>
    </location>
</feature>
<proteinExistence type="predicted"/>
<feature type="non-terminal residue" evidence="2">
    <location>
        <position position="1"/>
    </location>
</feature>
<gene>
    <name evidence="2" type="ORF">FEF09_26910</name>
</gene>
<dbReference type="Proteomes" id="UP000318815">
    <property type="component" value="Unassembled WGS sequence"/>
</dbReference>
<sequence length="56" mass="5974">TDVFTVVINDGNGGTATVTINITVTAVNDAPTGANQNLTTPEDAAQRRRSRSRCRR</sequence>
<dbReference type="EMBL" id="VOHS01000054">
    <property type="protein sequence ID" value="TWV93640.1"/>
    <property type="molecule type" value="Genomic_DNA"/>
</dbReference>
<evidence type="ECO:0000313" key="3">
    <source>
        <dbReference type="Proteomes" id="UP000318815"/>
    </source>
</evidence>
<organism evidence="2 3">
    <name type="scientific">Chitinophaga pinensis</name>
    <dbReference type="NCBI Taxonomy" id="79329"/>
    <lineage>
        <taxon>Bacteria</taxon>
        <taxon>Pseudomonadati</taxon>
        <taxon>Bacteroidota</taxon>
        <taxon>Chitinophagia</taxon>
        <taxon>Chitinophagales</taxon>
        <taxon>Chitinophagaceae</taxon>
        <taxon>Chitinophaga</taxon>
    </lineage>
</organism>
<comment type="caution">
    <text evidence="2">The sequence shown here is derived from an EMBL/GenBank/DDBJ whole genome shotgun (WGS) entry which is preliminary data.</text>
</comment>
<evidence type="ECO:0000313" key="2">
    <source>
        <dbReference type="EMBL" id="TWV93640.1"/>
    </source>
</evidence>